<protein>
    <recommendedName>
        <fullName evidence="3">CCHC-type domain-containing protein</fullName>
    </recommendedName>
</protein>
<dbReference type="PROSITE" id="PS50158">
    <property type="entry name" value="ZF_CCHC"/>
    <property type="match status" value="1"/>
</dbReference>
<feature type="domain" description="CCHC-type" evidence="3">
    <location>
        <begin position="261"/>
        <end position="274"/>
    </location>
</feature>
<accession>A0A8K0NNG9</accession>
<evidence type="ECO:0000256" key="1">
    <source>
        <dbReference type="PROSITE-ProRule" id="PRU00047"/>
    </source>
</evidence>
<reference evidence="4" key="1">
    <citation type="submission" date="2020-04" db="EMBL/GenBank/DDBJ databases">
        <title>Analysis of mating type loci in Filobasidium floriforme.</title>
        <authorList>
            <person name="Nowrousian M."/>
        </authorList>
    </citation>
    <scope>NUCLEOTIDE SEQUENCE</scope>
    <source>
        <strain evidence="4">CBS 6242</strain>
    </source>
</reference>
<evidence type="ECO:0000256" key="2">
    <source>
        <dbReference type="SAM" id="MobiDB-lite"/>
    </source>
</evidence>
<organism evidence="4 5">
    <name type="scientific">Filobasidium floriforme</name>
    <dbReference type="NCBI Taxonomy" id="5210"/>
    <lineage>
        <taxon>Eukaryota</taxon>
        <taxon>Fungi</taxon>
        <taxon>Dikarya</taxon>
        <taxon>Basidiomycota</taxon>
        <taxon>Agaricomycotina</taxon>
        <taxon>Tremellomycetes</taxon>
        <taxon>Filobasidiales</taxon>
        <taxon>Filobasidiaceae</taxon>
        <taxon>Filobasidium</taxon>
    </lineage>
</organism>
<feature type="region of interest" description="Disordered" evidence="2">
    <location>
        <begin position="286"/>
        <end position="308"/>
    </location>
</feature>
<sequence>MLLLDFEENDGKQARFFQVNLIEGSVAWNWYNSGLVSPEAKKSWSLLLPLLKQRFDNSLEDRHNAFVHISTSKLADTQIGVKGPDGEYEHVTWARKLAVASQGAGQDPDNNNAFLVLNNLGPQIRNLVSSTGCSSSVSRICQKIEGLSSMEITAIKDAVEKESENAKMRAQIAMLQRQILRSPSEMTPQIYTPPTAYQQPSGQENRAPQSLGPFPQTTEGMDAYKRAVADFYKAWGANSFASLSRPFPLSPGTDEAGSNECFKCGKADHLRAQCTASYTLPENEQRYRGSVMKQKRERGNVSTTTNAMPLGKPIRYMHLDHDEHFSHLNHLPVPQFNHQRYPGMQSLPLSPALTVSDLPEDCMSGNGGDLYQ</sequence>
<proteinExistence type="predicted"/>
<gene>
    <name evidence="4" type="ORF">FFLO_05813</name>
</gene>
<keyword evidence="5" id="KW-1185">Reference proteome</keyword>
<evidence type="ECO:0000313" key="4">
    <source>
        <dbReference type="EMBL" id="KAG7529020.1"/>
    </source>
</evidence>
<dbReference type="GO" id="GO:0003676">
    <property type="term" value="F:nucleic acid binding"/>
    <property type="evidence" value="ECO:0007669"/>
    <property type="project" value="InterPro"/>
</dbReference>
<feature type="compositionally biased region" description="Polar residues" evidence="2">
    <location>
        <begin position="183"/>
        <end position="208"/>
    </location>
</feature>
<keyword evidence="1" id="KW-0479">Metal-binding</keyword>
<feature type="region of interest" description="Disordered" evidence="2">
    <location>
        <begin position="183"/>
        <end position="213"/>
    </location>
</feature>
<dbReference type="InterPro" id="IPR001878">
    <property type="entry name" value="Znf_CCHC"/>
</dbReference>
<comment type="caution">
    <text evidence="4">The sequence shown here is derived from an EMBL/GenBank/DDBJ whole genome shotgun (WGS) entry which is preliminary data.</text>
</comment>
<keyword evidence="1" id="KW-0862">Zinc</keyword>
<dbReference type="EMBL" id="JABELV010000159">
    <property type="protein sequence ID" value="KAG7529020.1"/>
    <property type="molecule type" value="Genomic_DNA"/>
</dbReference>
<dbReference type="AlphaFoldDB" id="A0A8K0NNG9"/>
<dbReference type="GO" id="GO:0008270">
    <property type="term" value="F:zinc ion binding"/>
    <property type="evidence" value="ECO:0007669"/>
    <property type="project" value="UniProtKB-KW"/>
</dbReference>
<evidence type="ECO:0000313" key="5">
    <source>
        <dbReference type="Proteomes" id="UP000812966"/>
    </source>
</evidence>
<dbReference type="SMART" id="SM00343">
    <property type="entry name" value="ZnF_C2HC"/>
    <property type="match status" value="1"/>
</dbReference>
<keyword evidence="1" id="KW-0863">Zinc-finger</keyword>
<evidence type="ECO:0000259" key="3">
    <source>
        <dbReference type="PROSITE" id="PS50158"/>
    </source>
</evidence>
<name>A0A8K0NNG9_9TREE</name>
<dbReference type="Proteomes" id="UP000812966">
    <property type="component" value="Unassembled WGS sequence"/>
</dbReference>